<organism evidence="1">
    <name type="scientific">Oryza punctata</name>
    <name type="common">Red rice</name>
    <dbReference type="NCBI Taxonomy" id="4537"/>
    <lineage>
        <taxon>Eukaryota</taxon>
        <taxon>Viridiplantae</taxon>
        <taxon>Streptophyta</taxon>
        <taxon>Embryophyta</taxon>
        <taxon>Tracheophyta</taxon>
        <taxon>Spermatophyta</taxon>
        <taxon>Magnoliopsida</taxon>
        <taxon>Liliopsida</taxon>
        <taxon>Poales</taxon>
        <taxon>Poaceae</taxon>
        <taxon>BOP clade</taxon>
        <taxon>Oryzoideae</taxon>
        <taxon>Oryzeae</taxon>
        <taxon>Oryzinae</taxon>
        <taxon>Oryza</taxon>
    </lineage>
</organism>
<reference evidence="1" key="1">
    <citation type="submission" date="2015-04" db="UniProtKB">
        <authorList>
            <consortium name="EnsemblPlants"/>
        </authorList>
    </citation>
    <scope>IDENTIFICATION</scope>
</reference>
<accession>A0A0E0LME9</accession>
<dbReference type="HOGENOM" id="CLU_1698364_0_0_1"/>
<protein>
    <submittedName>
        <fullName evidence="1">Uncharacterized protein</fullName>
    </submittedName>
</protein>
<name>A0A0E0LME9_ORYPU</name>
<dbReference type="Proteomes" id="UP000026962">
    <property type="component" value="Chromosome 7"/>
</dbReference>
<dbReference type="Gramene" id="OPUNC07G18200.1">
    <property type="protein sequence ID" value="OPUNC07G18200.1"/>
    <property type="gene ID" value="OPUNC07G18200"/>
</dbReference>
<reference evidence="1" key="2">
    <citation type="submission" date="2018-05" db="EMBL/GenBank/DDBJ databases">
        <title>OpunRS2 (Oryza punctata Reference Sequence Version 2).</title>
        <authorList>
            <person name="Zhang J."/>
            <person name="Kudrna D."/>
            <person name="Lee S."/>
            <person name="Talag J."/>
            <person name="Welchert J."/>
            <person name="Wing R.A."/>
        </authorList>
    </citation>
    <scope>NUCLEOTIDE SEQUENCE [LARGE SCALE GENOMIC DNA]</scope>
</reference>
<proteinExistence type="predicted"/>
<evidence type="ECO:0000313" key="2">
    <source>
        <dbReference type="Proteomes" id="UP000026962"/>
    </source>
</evidence>
<keyword evidence="2" id="KW-1185">Reference proteome</keyword>
<evidence type="ECO:0000313" key="1">
    <source>
        <dbReference type="EnsemblPlants" id="OPUNC07G18200.1"/>
    </source>
</evidence>
<dbReference type="AlphaFoldDB" id="A0A0E0LME9"/>
<dbReference type="EnsemblPlants" id="OPUNC07G18200.1">
    <property type="protein sequence ID" value="OPUNC07G18200.1"/>
    <property type="gene ID" value="OPUNC07G18200"/>
</dbReference>
<sequence length="155" mass="17336">MVVAPETKMIETSVVAKDDDPREGMAIAALNDAELGLGKAGKDGSPVKIQKQDDFTSFKIEKLIQSCKFYANMSNSKRNTIPANMLKNARRQEVFGVLDLIFQAQKDDKFFANLAVKLKCLLETSSYHRDETVNYTNVLPMDSQRKLEASVTKDL</sequence>